<proteinExistence type="predicted"/>
<gene>
    <name evidence="2" type="ORF">Tci_926033</name>
</gene>
<dbReference type="EMBL" id="BKCJ011801911">
    <property type="protein sequence ID" value="GFD54064.1"/>
    <property type="molecule type" value="Genomic_DNA"/>
</dbReference>
<feature type="region of interest" description="Disordered" evidence="1">
    <location>
        <begin position="1"/>
        <end position="89"/>
    </location>
</feature>
<name>A0A699XBU3_TANCI</name>
<feature type="compositionally biased region" description="Basic and acidic residues" evidence="1">
    <location>
        <begin position="20"/>
        <end position="36"/>
    </location>
</feature>
<evidence type="ECO:0000256" key="1">
    <source>
        <dbReference type="SAM" id="MobiDB-lite"/>
    </source>
</evidence>
<reference evidence="2" key="1">
    <citation type="journal article" date="2019" name="Sci. Rep.">
        <title>Draft genome of Tanacetum cinerariifolium, the natural source of mosquito coil.</title>
        <authorList>
            <person name="Yamashiro T."/>
            <person name="Shiraishi A."/>
            <person name="Satake H."/>
            <person name="Nakayama K."/>
        </authorList>
    </citation>
    <scope>NUCLEOTIDE SEQUENCE</scope>
</reference>
<organism evidence="2">
    <name type="scientific">Tanacetum cinerariifolium</name>
    <name type="common">Dalmatian daisy</name>
    <name type="synonym">Chrysanthemum cinerariifolium</name>
    <dbReference type="NCBI Taxonomy" id="118510"/>
    <lineage>
        <taxon>Eukaryota</taxon>
        <taxon>Viridiplantae</taxon>
        <taxon>Streptophyta</taxon>
        <taxon>Embryophyta</taxon>
        <taxon>Tracheophyta</taxon>
        <taxon>Spermatophyta</taxon>
        <taxon>Magnoliopsida</taxon>
        <taxon>eudicotyledons</taxon>
        <taxon>Gunneridae</taxon>
        <taxon>Pentapetalae</taxon>
        <taxon>asterids</taxon>
        <taxon>campanulids</taxon>
        <taxon>Asterales</taxon>
        <taxon>Asteraceae</taxon>
        <taxon>Asteroideae</taxon>
        <taxon>Anthemideae</taxon>
        <taxon>Anthemidinae</taxon>
        <taxon>Tanacetum</taxon>
    </lineage>
</organism>
<evidence type="ECO:0000313" key="2">
    <source>
        <dbReference type="EMBL" id="GFD54064.1"/>
    </source>
</evidence>
<comment type="caution">
    <text evidence="2">The sequence shown here is derived from an EMBL/GenBank/DDBJ whole genome shotgun (WGS) entry which is preliminary data.</text>
</comment>
<dbReference type="AlphaFoldDB" id="A0A699XBU3"/>
<sequence length="89" mass="9771">HGNTAFESKPGAAVSAVSEIHPKARAGDPEVEEVHERNKKRKMESRGLPTGPVPGTKFGTRGHRMKDKQALEQGRQVVSHYMPGCMPLR</sequence>
<protein>
    <submittedName>
        <fullName evidence="2">Uncharacterized protein</fullName>
    </submittedName>
</protein>
<feature type="non-terminal residue" evidence="2">
    <location>
        <position position="1"/>
    </location>
</feature>
<accession>A0A699XBU3</accession>